<dbReference type="Proteomes" id="UP000217154">
    <property type="component" value="Chromosome"/>
</dbReference>
<feature type="domain" description="ABC transmembrane type-1" evidence="10">
    <location>
        <begin position="17"/>
        <end position="214"/>
    </location>
</feature>
<evidence type="ECO:0000256" key="9">
    <source>
        <dbReference type="RuleBase" id="RU363032"/>
    </source>
</evidence>
<dbReference type="GO" id="GO:0043190">
    <property type="term" value="C:ATP-binding cassette (ABC) transporter complex"/>
    <property type="evidence" value="ECO:0007669"/>
    <property type="project" value="InterPro"/>
</dbReference>
<keyword evidence="8 9" id="KW-0472">Membrane</keyword>
<evidence type="ECO:0000313" key="13">
    <source>
        <dbReference type="Proteomes" id="UP000217154"/>
    </source>
</evidence>
<evidence type="ECO:0000256" key="2">
    <source>
        <dbReference type="ARBA" id="ARBA00010072"/>
    </source>
</evidence>
<dbReference type="PROSITE" id="PS50928">
    <property type="entry name" value="ABC_TM1"/>
    <property type="match status" value="1"/>
</dbReference>
<dbReference type="RefSeq" id="WP_062480468.1">
    <property type="nucleotide sequence ID" value="NZ_BKDH01000003.1"/>
</dbReference>
<organism evidence="11 13">
    <name type="scientific">Variovorax boronicumulans</name>
    <dbReference type="NCBI Taxonomy" id="436515"/>
    <lineage>
        <taxon>Bacteria</taxon>
        <taxon>Pseudomonadati</taxon>
        <taxon>Pseudomonadota</taxon>
        <taxon>Betaproteobacteria</taxon>
        <taxon>Burkholderiales</taxon>
        <taxon>Comamonadaceae</taxon>
        <taxon>Variovorax</taxon>
    </lineage>
</organism>
<dbReference type="SUPFAM" id="SSF161098">
    <property type="entry name" value="MetI-like"/>
    <property type="match status" value="1"/>
</dbReference>
<evidence type="ECO:0000313" key="12">
    <source>
        <dbReference type="EMBL" id="MDP9922382.1"/>
    </source>
</evidence>
<evidence type="ECO:0000256" key="1">
    <source>
        <dbReference type="ARBA" id="ARBA00004429"/>
    </source>
</evidence>
<sequence>MDVELIVESLPVLWQGALLTLELFAITMVLATLLAVPLAIVRVQKAWWLRWPVEVFSQVFRGTPLLVQIFIVYYGIAQIDAVRDSWAWPYLRKPYWCAVITFVLNTTAYAVHIFRGAIQAVPHGEVEAGQAFGLSFGALYRHVILPRAMLLALPAYGNEVIKTIKRTSLASAITLSELTGVANTLVARTFAPYEIFIAAGLIYLAFAFAANHLVRRLEHRMSRHLRHLPAQHGTGPMPT</sequence>
<evidence type="ECO:0000256" key="6">
    <source>
        <dbReference type="ARBA" id="ARBA00022692"/>
    </source>
</evidence>
<keyword evidence="7 9" id="KW-1133">Transmembrane helix</keyword>
<keyword evidence="4" id="KW-1003">Cell membrane</keyword>
<proteinExistence type="inferred from homology"/>
<accession>A0A250DD25</accession>
<feature type="transmembrane region" description="Helical" evidence="9">
    <location>
        <begin position="95"/>
        <end position="118"/>
    </location>
</feature>
<dbReference type="GO" id="GO:0022857">
    <property type="term" value="F:transmembrane transporter activity"/>
    <property type="evidence" value="ECO:0007669"/>
    <property type="project" value="InterPro"/>
</dbReference>
<protein>
    <submittedName>
        <fullName evidence="11 12">ABC transporter permease</fullName>
    </submittedName>
</protein>
<evidence type="ECO:0000259" key="10">
    <source>
        <dbReference type="PROSITE" id="PS50928"/>
    </source>
</evidence>
<dbReference type="AlphaFoldDB" id="A0A250DD25"/>
<reference evidence="12" key="2">
    <citation type="submission" date="2023-07" db="EMBL/GenBank/DDBJ databases">
        <title>Sorghum-associated microbial communities from plants grown in Nebraska, USA.</title>
        <authorList>
            <person name="Schachtman D."/>
        </authorList>
    </citation>
    <scope>NUCLEOTIDE SEQUENCE</scope>
    <source>
        <strain evidence="12">DS2795</strain>
    </source>
</reference>
<keyword evidence="5" id="KW-0997">Cell inner membrane</keyword>
<reference evidence="11 13" key="1">
    <citation type="submission" date="2017-09" db="EMBL/GenBank/DDBJ databases">
        <title>The diverse metabolic capabilities of V. boronicumulans make it an excellent choice for continued studies on novel biodegradation.</title>
        <authorList>
            <person name="Sun S."/>
        </authorList>
    </citation>
    <scope>NUCLEOTIDE SEQUENCE [LARGE SCALE GENOMIC DNA]</scope>
    <source>
        <strain evidence="11 13">J1</strain>
    </source>
</reference>
<feature type="transmembrane region" description="Helical" evidence="9">
    <location>
        <begin position="193"/>
        <end position="214"/>
    </location>
</feature>
<evidence type="ECO:0000313" key="11">
    <source>
        <dbReference type="EMBL" id="ATA52162.1"/>
    </source>
</evidence>
<name>A0A250DD25_9BURK</name>
<dbReference type="PANTHER" id="PTHR30614:SF10">
    <property type="entry name" value="ARGININE ABC TRANSPORTER PERMEASE PROTEIN ARTM"/>
    <property type="match status" value="1"/>
</dbReference>
<dbReference type="GeneID" id="82271036"/>
<comment type="similarity">
    <text evidence="2">Belongs to the binding-protein-dependent transport system permease family. HisMQ subfamily.</text>
</comment>
<dbReference type="InterPro" id="IPR043429">
    <property type="entry name" value="ArtM/GltK/GlnP/TcyL/YhdX-like"/>
</dbReference>
<dbReference type="EMBL" id="CP023284">
    <property type="protein sequence ID" value="ATA52162.1"/>
    <property type="molecule type" value="Genomic_DNA"/>
</dbReference>
<dbReference type="InterPro" id="IPR035906">
    <property type="entry name" value="MetI-like_sf"/>
</dbReference>
<dbReference type="InterPro" id="IPR000515">
    <property type="entry name" value="MetI-like"/>
</dbReference>
<dbReference type="KEGG" id="vbo:CKY39_02190"/>
<dbReference type="EMBL" id="JAUSRR010000002">
    <property type="protein sequence ID" value="MDP9922382.1"/>
    <property type="molecule type" value="Genomic_DNA"/>
</dbReference>
<evidence type="ECO:0000256" key="3">
    <source>
        <dbReference type="ARBA" id="ARBA00022448"/>
    </source>
</evidence>
<dbReference type="CDD" id="cd06261">
    <property type="entry name" value="TM_PBP2"/>
    <property type="match status" value="1"/>
</dbReference>
<keyword evidence="3 9" id="KW-0813">Transport</keyword>
<dbReference type="InterPro" id="IPR010065">
    <property type="entry name" value="AA_ABC_transptr_permease_3TM"/>
</dbReference>
<dbReference type="Pfam" id="PF00528">
    <property type="entry name" value="BPD_transp_1"/>
    <property type="match status" value="1"/>
</dbReference>
<dbReference type="Gene3D" id="1.10.3720.10">
    <property type="entry name" value="MetI-like"/>
    <property type="match status" value="1"/>
</dbReference>
<gene>
    <name evidence="11" type="ORF">CKY39_02190</name>
    <name evidence="12" type="ORF">J2W25_001397</name>
</gene>
<dbReference type="PANTHER" id="PTHR30614">
    <property type="entry name" value="MEMBRANE COMPONENT OF AMINO ACID ABC TRANSPORTER"/>
    <property type="match status" value="1"/>
</dbReference>
<feature type="transmembrane region" description="Helical" evidence="9">
    <location>
        <begin position="12"/>
        <end position="41"/>
    </location>
</feature>
<dbReference type="GO" id="GO:0006865">
    <property type="term" value="P:amino acid transport"/>
    <property type="evidence" value="ECO:0007669"/>
    <property type="project" value="TreeGrafter"/>
</dbReference>
<evidence type="ECO:0000256" key="7">
    <source>
        <dbReference type="ARBA" id="ARBA00022989"/>
    </source>
</evidence>
<evidence type="ECO:0000256" key="8">
    <source>
        <dbReference type="ARBA" id="ARBA00023136"/>
    </source>
</evidence>
<dbReference type="Proteomes" id="UP001244295">
    <property type="component" value="Unassembled WGS sequence"/>
</dbReference>
<evidence type="ECO:0000256" key="4">
    <source>
        <dbReference type="ARBA" id="ARBA00022475"/>
    </source>
</evidence>
<comment type="subcellular location">
    <subcellularLocation>
        <location evidence="1">Cell inner membrane</location>
        <topology evidence="1">Multi-pass membrane protein</topology>
    </subcellularLocation>
    <subcellularLocation>
        <location evidence="9">Cell membrane</location>
        <topology evidence="9">Multi-pass membrane protein</topology>
    </subcellularLocation>
</comment>
<evidence type="ECO:0000256" key="5">
    <source>
        <dbReference type="ARBA" id="ARBA00022519"/>
    </source>
</evidence>
<dbReference type="NCBIfam" id="TIGR01726">
    <property type="entry name" value="HEQRo_perm_3TM"/>
    <property type="match status" value="1"/>
</dbReference>
<keyword evidence="6 9" id="KW-0812">Transmembrane</keyword>
<feature type="transmembrane region" description="Helical" evidence="9">
    <location>
        <begin position="169"/>
        <end position="187"/>
    </location>
</feature>